<dbReference type="PANTHER" id="PTHR31321:SF57">
    <property type="entry name" value="PECTINESTERASE 53-RELATED"/>
    <property type="match status" value="1"/>
</dbReference>
<dbReference type="GO" id="GO:0030598">
    <property type="term" value="F:rRNA N-glycosylase activity"/>
    <property type="evidence" value="ECO:0007669"/>
    <property type="project" value="InterPro"/>
</dbReference>
<dbReference type="InterPro" id="IPR012334">
    <property type="entry name" value="Pectin_lyas_fold"/>
</dbReference>
<feature type="compositionally biased region" description="Polar residues" evidence="4">
    <location>
        <begin position="594"/>
        <end position="605"/>
    </location>
</feature>
<proteinExistence type="inferred from homology"/>
<evidence type="ECO:0000259" key="6">
    <source>
        <dbReference type="Pfam" id="PF01095"/>
    </source>
</evidence>
<evidence type="ECO:0000256" key="3">
    <source>
        <dbReference type="ARBA" id="ARBA00023085"/>
    </source>
</evidence>
<sequence>MALVASATSAAILAGTVGGALATASPAAAANSTPVFRLDTDNGATTANYLAFLSQIRANVDYEAQDVDNTVSGTTDLIDHTNPNALGYTEAVIMTEEGHSVRLRFRTSDMYLVGWFDSNGHYHYVGPSDQARIAVPDRPNSQQLSAGADYGTLERLGGVDRTTMEYNRIQTEAHAMSLWKASSTQAMAAAVVYFAQFIAEASRFRGIQDTIAQEGFGPTGDESYADTTRLDARLVEQETDWGQLSDRLRQVQLTGSDQTPVPLTGWVRDGFGRIAELTLSLARDYARVMMLANGYPGYQKRRHLTDADTIVVAADGSGDYGTVQAAIDAVPSDGIQYTVLIEPGTYHEFITVPANTANLMIKGDTGDASTVVITGDRAHGTLRPDGTPYGTEGSAVATFKASGLTVADVTIQNTFDPKAHPEIDAFSTQAVAVAAEGDRQTFSQDRIISSQDTVLAKSPVPTAQNRQYFVGSYIEGNIDFIFGNATAVFDRCNLAMRNWPGGTVLAPNTDKSKKYGILITKSTIYTNGVPANTMFLGRPWHNTADAWPQAVVRDTVVHQGIDPGRPWTDMTPDYAWTQARFKEYHNSYPDTDRTSSSPSGPQMSDTDAADYTAQKYLAGTDGWAPVF</sequence>
<dbReference type="InterPro" id="IPR016138">
    <property type="entry name" value="Ribosome_inactivat_prot_sub1"/>
</dbReference>
<dbReference type="AlphaFoldDB" id="A0A917X9W1"/>
<dbReference type="Pfam" id="PF01095">
    <property type="entry name" value="Pectinesterase"/>
    <property type="match status" value="1"/>
</dbReference>
<accession>A0A917X9W1</accession>
<name>A0A917X9W1_9ACTN</name>
<dbReference type="GO" id="GO:0042545">
    <property type="term" value="P:cell wall modification"/>
    <property type="evidence" value="ECO:0007669"/>
    <property type="project" value="InterPro"/>
</dbReference>
<dbReference type="GO" id="GO:0009279">
    <property type="term" value="C:cell outer membrane"/>
    <property type="evidence" value="ECO:0007669"/>
    <property type="project" value="TreeGrafter"/>
</dbReference>
<feature type="signal peptide" evidence="5">
    <location>
        <begin position="1"/>
        <end position="29"/>
    </location>
</feature>
<comment type="similarity">
    <text evidence="1">Belongs to the pectinesterase family.</text>
</comment>
<dbReference type="Gene3D" id="3.40.420.10">
    <property type="entry name" value="Ricin (A subunit), domain 1"/>
    <property type="match status" value="1"/>
</dbReference>
<evidence type="ECO:0000313" key="8">
    <source>
        <dbReference type="Proteomes" id="UP000653411"/>
    </source>
</evidence>
<dbReference type="InterPro" id="IPR011050">
    <property type="entry name" value="Pectin_lyase_fold/virulence"/>
</dbReference>
<dbReference type="InterPro" id="IPR017989">
    <property type="entry name" value="Ribosome_inactivat_1/2"/>
</dbReference>
<dbReference type="PRINTS" id="PR00396">
    <property type="entry name" value="SHIGARICIN"/>
</dbReference>
<protein>
    <recommendedName>
        <fullName evidence="6">Pectinesterase catalytic domain-containing protein</fullName>
    </recommendedName>
</protein>
<keyword evidence="2" id="KW-0378">Hydrolase</keyword>
<feature type="region of interest" description="Disordered" evidence="4">
    <location>
        <begin position="587"/>
        <end position="606"/>
    </location>
</feature>
<reference evidence="7" key="1">
    <citation type="journal article" date="2014" name="Int. J. Syst. Evol. Microbiol.">
        <title>Complete genome sequence of Corynebacterium casei LMG S-19264T (=DSM 44701T), isolated from a smear-ripened cheese.</title>
        <authorList>
            <consortium name="US DOE Joint Genome Institute (JGI-PGF)"/>
            <person name="Walter F."/>
            <person name="Albersmeier A."/>
            <person name="Kalinowski J."/>
            <person name="Ruckert C."/>
        </authorList>
    </citation>
    <scope>NUCLEOTIDE SEQUENCE</scope>
    <source>
        <strain evidence="7">CGMCC 4.7110</strain>
    </source>
</reference>
<dbReference type="Pfam" id="PF00161">
    <property type="entry name" value="RIP"/>
    <property type="match status" value="1"/>
</dbReference>
<keyword evidence="5" id="KW-0732">Signal</keyword>
<dbReference type="PANTHER" id="PTHR31321">
    <property type="entry name" value="ACYL-COA THIOESTER HYDROLASE YBHC-RELATED"/>
    <property type="match status" value="1"/>
</dbReference>
<dbReference type="InterPro" id="IPR000070">
    <property type="entry name" value="Pectinesterase_cat"/>
</dbReference>
<comment type="caution">
    <text evidence="7">The sequence shown here is derived from an EMBL/GenBank/DDBJ whole genome shotgun (WGS) entry which is preliminary data.</text>
</comment>
<dbReference type="Gene3D" id="2.160.20.10">
    <property type="entry name" value="Single-stranded right-handed beta-helix, Pectin lyase-like"/>
    <property type="match status" value="1"/>
</dbReference>
<dbReference type="Proteomes" id="UP000653411">
    <property type="component" value="Unassembled WGS sequence"/>
</dbReference>
<dbReference type="GO" id="GO:0017148">
    <property type="term" value="P:negative regulation of translation"/>
    <property type="evidence" value="ECO:0007669"/>
    <property type="project" value="InterPro"/>
</dbReference>
<evidence type="ECO:0000313" key="7">
    <source>
        <dbReference type="EMBL" id="GGM98504.1"/>
    </source>
</evidence>
<evidence type="ECO:0000256" key="5">
    <source>
        <dbReference type="SAM" id="SignalP"/>
    </source>
</evidence>
<keyword evidence="8" id="KW-1185">Reference proteome</keyword>
<dbReference type="GO" id="GO:0030599">
    <property type="term" value="F:pectinesterase activity"/>
    <property type="evidence" value="ECO:0007669"/>
    <property type="project" value="InterPro"/>
</dbReference>
<dbReference type="SUPFAM" id="SSF51126">
    <property type="entry name" value="Pectin lyase-like"/>
    <property type="match status" value="1"/>
</dbReference>
<feature type="domain" description="Pectinesterase catalytic" evidence="6">
    <location>
        <begin position="310"/>
        <end position="619"/>
    </location>
</feature>
<feature type="chain" id="PRO_5036837386" description="Pectinesterase catalytic domain-containing protein" evidence="5">
    <location>
        <begin position="30"/>
        <end position="627"/>
    </location>
</feature>
<dbReference type="InterPro" id="IPR036041">
    <property type="entry name" value="Ribosome-inact_prot_sf"/>
</dbReference>
<evidence type="ECO:0000256" key="4">
    <source>
        <dbReference type="SAM" id="MobiDB-lite"/>
    </source>
</evidence>
<gene>
    <name evidence="7" type="ORF">GCM10011578_019420</name>
</gene>
<evidence type="ECO:0000256" key="1">
    <source>
        <dbReference type="ARBA" id="ARBA00008891"/>
    </source>
</evidence>
<dbReference type="SUPFAM" id="SSF56371">
    <property type="entry name" value="Ribosome inactivating proteins (RIP)"/>
    <property type="match status" value="1"/>
</dbReference>
<reference evidence="7" key="2">
    <citation type="submission" date="2020-09" db="EMBL/GenBank/DDBJ databases">
        <authorList>
            <person name="Sun Q."/>
            <person name="Zhou Y."/>
        </authorList>
    </citation>
    <scope>NUCLEOTIDE SEQUENCE</scope>
    <source>
        <strain evidence="7">CGMCC 4.7110</strain>
    </source>
</reference>
<organism evidence="7 8">
    <name type="scientific">Streptomyces fuscichromogenes</name>
    <dbReference type="NCBI Taxonomy" id="1324013"/>
    <lineage>
        <taxon>Bacteria</taxon>
        <taxon>Bacillati</taxon>
        <taxon>Actinomycetota</taxon>
        <taxon>Actinomycetes</taxon>
        <taxon>Kitasatosporales</taxon>
        <taxon>Streptomycetaceae</taxon>
        <taxon>Streptomyces</taxon>
    </lineage>
</organism>
<evidence type="ECO:0000256" key="2">
    <source>
        <dbReference type="ARBA" id="ARBA00022801"/>
    </source>
</evidence>
<keyword evidence="3" id="KW-0063">Aspartyl esterase</keyword>
<dbReference type="EMBL" id="BMML01000003">
    <property type="protein sequence ID" value="GGM98504.1"/>
    <property type="molecule type" value="Genomic_DNA"/>
</dbReference>
<dbReference type="InterPro" id="IPR001574">
    <property type="entry name" value="Ribosome_inactivat_prot"/>
</dbReference>